<name>A0A8H6TZV2_9AGAR</name>
<evidence type="ECO:0000259" key="1">
    <source>
        <dbReference type="PROSITE" id="PS51278"/>
    </source>
</evidence>
<accession>A0A8H6TZV2</accession>
<dbReference type="Gene3D" id="3.60.20.10">
    <property type="entry name" value="Glutamine Phosphoribosylpyrophosphate, subunit 1, domain 1"/>
    <property type="match status" value="1"/>
</dbReference>
<reference evidence="2" key="1">
    <citation type="submission" date="2020-05" db="EMBL/GenBank/DDBJ databases">
        <title>Mycena genomes resolve the evolution of fungal bioluminescence.</title>
        <authorList>
            <person name="Tsai I.J."/>
        </authorList>
    </citation>
    <scope>NUCLEOTIDE SEQUENCE</scope>
    <source>
        <strain evidence="2">160909Yilan</strain>
    </source>
</reference>
<comment type="caution">
    <text evidence="2">The sequence shown here is derived from an EMBL/GenBank/DDBJ whole genome shotgun (WGS) entry which is preliminary data.</text>
</comment>
<dbReference type="PANTHER" id="PTHR43284">
    <property type="entry name" value="ASPARAGINE SYNTHETASE (GLUTAMINE-HYDROLYZING)"/>
    <property type="match status" value="1"/>
</dbReference>
<sequence>MCGLISAFYPDGVIPSSAEALEQKLNASLEIIEYRGPDSRGTYVSPDGRVGLGHVRLSIIDLETGFQPLSDEDNLIHCVVTGEIYDHDRIRTEMQSQGYSFKTKSDSELVVQLYKRDSLNLLFHLRGEFAFVLYDVKRRLLLAVRDRFGIKPLYYTVSNGCILFGSEMKTFMPLGWRAEWDIASIVNYGGIR</sequence>
<protein>
    <submittedName>
        <fullName evidence="2">Asparagine synthase</fullName>
    </submittedName>
</protein>
<dbReference type="InterPro" id="IPR051786">
    <property type="entry name" value="ASN_synthetase/amidase"/>
</dbReference>
<dbReference type="Proteomes" id="UP000623467">
    <property type="component" value="Unassembled WGS sequence"/>
</dbReference>
<organism evidence="2 3">
    <name type="scientific">Mycena sanguinolenta</name>
    <dbReference type="NCBI Taxonomy" id="230812"/>
    <lineage>
        <taxon>Eukaryota</taxon>
        <taxon>Fungi</taxon>
        <taxon>Dikarya</taxon>
        <taxon>Basidiomycota</taxon>
        <taxon>Agaricomycotina</taxon>
        <taxon>Agaricomycetes</taxon>
        <taxon>Agaricomycetidae</taxon>
        <taxon>Agaricales</taxon>
        <taxon>Marasmiineae</taxon>
        <taxon>Mycenaceae</taxon>
        <taxon>Mycena</taxon>
    </lineage>
</organism>
<dbReference type="CDD" id="cd00712">
    <property type="entry name" value="AsnB"/>
    <property type="match status" value="1"/>
</dbReference>
<dbReference type="AlphaFoldDB" id="A0A8H6TZV2"/>
<dbReference type="InterPro" id="IPR017932">
    <property type="entry name" value="GATase_2_dom"/>
</dbReference>
<keyword evidence="3" id="KW-1185">Reference proteome</keyword>
<dbReference type="SUPFAM" id="SSF56235">
    <property type="entry name" value="N-terminal nucleophile aminohydrolases (Ntn hydrolases)"/>
    <property type="match status" value="1"/>
</dbReference>
<dbReference type="Pfam" id="PF13537">
    <property type="entry name" value="GATase_7"/>
    <property type="match status" value="1"/>
</dbReference>
<dbReference type="EMBL" id="JACAZH010000092">
    <property type="protein sequence ID" value="KAF7326805.1"/>
    <property type="molecule type" value="Genomic_DNA"/>
</dbReference>
<proteinExistence type="predicted"/>
<dbReference type="PROSITE" id="PS51278">
    <property type="entry name" value="GATASE_TYPE_2"/>
    <property type="match status" value="1"/>
</dbReference>
<dbReference type="OrthoDB" id="409189at2759"/>
<gene>
    <name evidence="2" type="ORF">MSAN_02495900</name>
</gene>
<dbReference type="PANTHER" id="PTHR43284:SF1">
    <property type="entry name" value="ASPARAGINE SYNTHETASE"/>
    <property type="match status" value="1"/>
</dbReference>
<dbReference type="InterPro" id="IPR033738">
    <property type="entry name" value="AsnB_N"/>
</dbReference>
<evidence type="ECO:0000313" key="2">
    <source>
        <dbReference type="EMBL" id="KAF7326805.1"/>
    </source>
</evidence>
<evidence type="ECO:0000313" key="3">
    <source>
        <dbReference type="Proteomes" id="UP000623467"/>
    </source>
</evidence>
<dbReference type="GO" id="GO:0005829">
    <property type="term" value="C:cytosol"/>
    <property type="evidence" value="ECO:0007669"/>
    <property type="project" value="TreeGrafter"/>
</dbReference>
<feature type="domain" description="Glutamine amidotransferase type-2" evidence="1">
    <location>
        <begin position="2"/>
        <end position="192"/>
    </location>
</feature>
<dbReference type="InterPro" id="IPR029055">
    <property type="entry name" value="Ntn_hydrolases_N"/>
</dbReference>